<dbReference type="Pfam" id="PF01965">
    <property type="entry name" value="DJ-1_PfpI"/>
    <property type="match status" value="1"/>
</dbReference>
<dbReference type="PANTHER" id="PTHR42733">
    <property type="entry name" value="DJ-1 PROTEIN"/>
    <property type="match status" value="1"/>
</dbReference>
<dbReference type="InterPro" id="IPR006286">
    <property type="entry name" value="C56_PfpI-like"/>
</dbReference>
<proteinExistence type="inferred from homology"/>
<evidence type="ECO:0000313" key="3">
    <source>
        <dbReference type="EMBL" id="TPP44652.1"/>
    </source>
</evidence>
<dbReference type="AlphaFoldDB" id="A0A504X6P2"/>
<accession>A0A504X6P2</accession>
<name>A0A504X6P2_LEIDO</name>
<protein>
    <submittedName>
        <fullName evidence="3">DJ-1/PfpI family protein</fullName>
    </submittedName>
</protein>
<evidence type="ECO:0000256" key="1">
    <source>
        <dbReference type="ARBA" id="ARBA00008542"/>
    </source>
</evidence>
<comment type="similarity">
    <text evidence="1">Belongs to the peptidase C56 family.</text>
</comment>
<dbReference type="EMBL" id="RHLC01000003">
    <property type="protein sequence ID" value="TPP44652.1"/>
    <property type="molecule type" value="Genomic_DNA"/>
</dbReference>
<dbReference type="Proteomes" id="UP000318447">
    <property type="component" value="Unassembled WGS sequence"/>
</dbReference>
<organism evidence="3 4">
    <name type="scientific">Leishmania donovani</name>
    <dbReference type="NCBI Taxonomy" id="5661"/>
    <lineage>
        <taxon>Eukaryota</taxon>
        <taxon>Discoba</taxon>
        <taxon>Euglenozoa</taxon>
        <taxon>Kinetoplastea</taxon>
        <taxon>Metakinetoplastina</taxon>
        <taxon>Trypanosomatida</taxon>
        <taxon>Trypanosomatidae</taxon>
        <taxon>Leishmaniinae</taxon>
        <taxon>Leishmania</taxon>
    </lineage>
</organism>
<reference evidence="4" key="1">
    <citation type="submission" date="2019-02" db="EMBL/GenBank/DDBJ databases">
        <title>FDA dAtabase for Regulatory Grade micrObial Sequences (FDA-ARGOS): Supporting development and validation of Infectious Disease Dx tests.</title>
        <authorList>
            <person name="Duncan R."/>
            <person name="Fisher C."/>
            <person name="Tallon L."/>
            <person name="Sadzewicz L."/>
            <person name="Sengamalay N."/>
            <person name="Ott S."/>
            <person name="Godinez A."/>
            <person name="Nagaraj S."/>
            <person name="Vavikolanu K."/>
            <person name="Nadendla S."/>
            <person name="Aluvathingal J."/>
            <person name="Sichtig H."/>
        </authorList>
    </citation>
    <scope>NUCLEOTIDE SEQUENCE [LARGE SCALE GENOMIC DNA]</scope>
    <source>
        <strain evidence="4">FDAARGOS_361</strain>
    </source>
</reference>
<evidence type="ECO:0000313" key="4">
    <source>
        <dbReference type="Proteomes" id="UP000318447"/>
    </source>
</evidence>
<comment type="caution">
    <text evidence="3">The sequence shown here is derived from an EMBL/GenBank/DDBJ whole genome shotgun (WGS) entry which is preliminary data.</text>
</comment>
<evidence type="ECO:0000259" key="2">
    <source>
        <dbReference type="Pfam" id="PF01965"/>
    </source>
</evidence>
<dbReference type="Gene3D" id="3.40.50.880">
    <property type="match status" value="1"/>
</dbReference>
<gene>
    <name evidence="3" type="ORF">CGC21_7425</name>
</gene>
<sequence length="107" mass="12083">MEVRGHNFIIRNPFDEVNVVEYQGLYITGERTPKYIRLSQKVFQFTRHFFNHNLPVAATCVTESRTLTCYPAVSPGMIIAGGKYKEVLPTEMVKDGSLITSPAWSGD</sequence>
<dbReference type="InterPro" id="IPR029062">
    <property type="entry name" value="Class_I_gatase-like"/>
</dbReference>
<dbReference type="SUPFAM" id="SSF52317">
    <property type="entry name" value="Class I glutamine amidotransferase-like"/>
    <property type="match status" value="1"/>
</dbReference>
<dbReference type="InterPro" id="IPR002818">
    <property type="entry name" value="DJ-1/PfpI"/>
</dbReference>
<feature type="domain" description="DJ-1/PfpI" evidence="2">
    <location>
        <begin position="3"/>
        <end position="104"/>
    </location>
</feature>
<dbReference type="PANTHER" id="PTHR42733:SF2">
    <property type="entry name" value="DJ-1_THIJ_PFPI FAMILY PROTEIN"/>
    <property type="match status" value="1"/>
</dbReference>